<evidence type="ECO:0000313" key="3">
    <source>
        <dbReference type="EMBL" id="SPD01192.1"/>
    </source>
</evidence>
<name>A0A2N9GNK2_FAGSY</name>
<proteinExistence type="predicted"/>
<dbReference type="PROSITE" id="PS50812">
    <property type="entry name" value="PWWP"/>
    <property type="match status" value="1"/>
</dbReference>
<dbReference type="InterPro" id="IPR052657">
    <property type="entry name" value="PDP_family_Arabidopsis"/>
</dbReference>
<dbReference type="AlphaFoldDB" id="A0A2N9GNK2"/>
<dbReference type="EMBL" id="OIVN01002168">
    <property type="protein sequence ID" value="SPD01192.1"/>
    <property type="molecule type" value="Genomic_DNA"/>
</dbReference>
<dbReference type="PANTHER" id="PTHR10688">
    <property type="entry name" value="PWWP DOMAIN-CONTAINING PROTEIN"/>
    <property type="match status" value="1"/>
</dbReference>
<gene>
    <name evidence="3" type="ORF">FSB_LOCUS29074</name>
</gene>
<dbReference type="Gene3D" id="2.30.30.140">
    <property type="match status" value="1"/>
</dbReference>
<feature type="compositionally biased region" description="Low complexity" evidence="1">
    <location>
        <begin position="20"/>
        <end position="29"/>
    </location>
</feature>
<dbReference type="SUPFAM" id="SSF63748">
    <property type="entry name" value="Tudor/PWWP/MBT"/>
    <property type="match status" value="1"/>
</dbReference>
<organism evidence="3">
    <name type="scientific">Fagus sylvatica</name>
    <name type="common">Beechnut</name>
    <dbReference type="NCBI Taxonomy" id="28930"/>
    <lineage>
        <taxon>Eukaryota</taxon>
        <taxon>Viridiplantae</taxon>
        <taxon>Streptophyta</taxon>
        <taxon>Embryophyta</taxon>
        <taxon>Tracheophyta</taxon>
        <taxon>Spermatophyta</taxon>
        <taxon>Magnoliopsida</taxon>
        <taxon>eudicotyledons</taxon>
        <taxon>Gunneridae</taxon>
        <taxon>Pentapetalae</taxon>
        <taxon>rosids</taxon>
        <taxon>fabids</taxon>
        <taxon>Fagales</taxon>
        <taxon>Fagaceae</taxon>
        <taxon>Fagus</taxon>
    </lineage>
</organism>
<feature type="region of interest" description="Disordered" evidence="1">
    <location>
        <begin position="277"/>
        <end position="312"/>
    </location>
</feature>
<evidence type="ECO:0000256" key="1">
    <source>
        <dbReference type="SAM" id="MobiDB-lite"/>
    </source>
</evidence>
<sequence length="360" mass="40865">MAKKKKIKNAEKAKQIDNIQKYSQQPRSSQKPRRRSDFSFFYSYPLSNSGSLLGSSCGEVGLSNVTTNSLLDWNAEGKKLPDHSLVRCSKSQNKRPQIASNFSETTVVEVETIVQNELFGSSSERNVGEQTSDTTGSLEFTPQKSEVTESNGFCITPGSIVWAKTACQMWWPAESLESSFLSDLENKCLVPHQEALEIMDERSTLADSRNQDTGGHVLVEFYGSHDNAWLDPARDLSLLEDCFQERSCNPMEDFQDALKQALQRKEFLSSCREFFKSPDGPNHSDQQDQSSDKWTSSTSSRAEDDFLERRRGKRERKRKLHFDEVTFPLTSTKKVRRFRIMRYLGLSAPIGSPFLSTHPQ</sequence>
<dbReference type="InterPro" id="IPR000313">
    <property type="entry name" value="PWWP_dom"/>
</dbReference>
<reference evidence="3" key="1">
    <citation type="submission" date="2018-02" db="EMBL/GenBank/DDBJ databases">
        <authorList>
            <person name="Cohen D.B."/>
            <person name="Kent A.D."/>
        </authorList>
    </citation>
    <scope>NUCLEOTIDE SEQUENCE</scope>
</reference>
<dbReference type="CDD" id="cd05162">
    <property type="entry name" value="PWWP"/>
    <property type="match status" value="1"/>
</dbReference>
<feature type="compositionally biased region" description="Low complexity" evidence="1">
    <location>
        <begin position="287"/>
        <end position="300"/>
    </location>
</feature>
<evidence type="ECO:0000259" key="2">
    <source>
        <dbReference type="PROSITE" id="PS50812"/>
    </source>
</evidence>
<feature type="region of interest" description="Disordered" evidence="1">
    <location>
        <begin position="1"/>
        <end position="35"/>
    </location>
</feature>
<accession>A0A2N9GNK2</accession>
<feature type="domain" description="PWWP" evidence="2">
    <location>
        <begin position="157"/>
        <end position="241"/>
    </location>
</feature>
<dbReference type="PANTHER" id="PTHR10688:SF14">
    <property type="entry name" value="PWWP DOMAIN-CONTAINING PROTEIN"/>
    <property type="match status" value="1"/>
</dbReference>
<dbReference type="Pfam" id="PF00855">
    <property type="entry name" value="PWWP"/>
    <property type="match status" value="1"/>
</dbReference>
<protein>
    <recommendedName>
        <fullName evidence="2">PWWP domain-containing protein</fullName>
    </recommendedName>
</protein>